<dbReference type="Pfam" id="PF21337">
    <property type="entry name" value="Peptidase_M17_N_1"/>
    <property type="match status" value="1"/>
</dbReference>
<evidence type="ECO:0000313" key="7">
    <source>
        <dbReference type="EMBL" id="MFC3266330.1"/>
    </source>
</evidence>
<accession>A0ABV7LF61</accession>
<dbReference type="Pfam" id="PF00883">
    <property type="entry name" value="Peptidase_M17"/>
    <property type="match status" value="1"/>
</dbReference>
<evidence type="ECO:0000256" key="3">
    <source>
        <dbReference type="ARBA" id="ARBA00022670"/>
    </source>
</evidence>
<evidence type="ECO:0000256" key="2">
    <source>
        <dbReference type="ARBA" id="ARBA00022438"/>
    </source>
</evidence>
<dbReference type="Proteomes" id="UP001595536">
    <property type="component" value="Unassembled WGS sequence"/>
</dbReference>
<keyword evidence="8" id="KW-1185">Reference proteome</keyword>
<comment type="caution">
    <text evidence="7">The sequence shown here is derived from an EMBL/GenBank/DDBJ whole genome shotgun (WGS) entry which is preliminary data.</text>
</comment>
<keyword evidence="4" id="KW-0378">Hydrolase</keyword>
<dbReference type="PANTHER" id="PTHR11963">
    <property type="entry name" value="LEUCINE AMINOPEPTIDASE-RELATED"/>
    <property type="match status" value="1"/>
</dbReference>
<dbReference type="InterPro" id="IPR000819">
    <property type="entry name" value="Peptidase_M17_C"/>
</dbReference>
<dbReference type="InterPro" id="IPR011356">
    <property type="entry name" value="Leucine_aapep/pepB"/>
</dbReference>
<dbReference type="PRINTS" id="PR00481">
    <property type="entry name" value="LAMNOPPTDASE"/>
</dbReference>
<organism evidence="7 8">
    <name type="scientific">Camelimonas abortus</name>
    <dbReference type="NCBI Taxonomy" id="1017184"/>
    <lineage>
        <taxon>Bacteria</taxon>
        <taxon>Pseudomonadati</taxon>
        <taxon>Pseudomonadota</taxon>
        <taxon>Alphaproteobacteria</taxon>
        <taxon>Hyphomicrobiales</taxon>
        <taxon>Chelatococcaceae</taxon>
        <taxon>Camelimonas</taxon>
    </lineage>
</organism>
<reference evidence="8" key="1">
    <citation type="journal article" date="2019" name="Int. J. Syst. Evol. Microbiol.">
        <title>The Global Catalogue of Microorganisms (GCM) 10K type strain sequencing project: providing services to taxonomists for standard genome sequencing and annotation.</title>
        <authorList>
            <consortium name="The Broad Institute Genomics Platform"/>
            <consortium name="The Broad Institute Genome Sequencing Center for Infectious Disease"/>
            <person name="Wu L."/>
            <person name="Ma J."/>
        </authorList>
    </citation>
    <scope>NUCLEOTIDE SEQUENCE [LARGE SCALE GENOMIC DNA]</scope>
    <source>
        <strain evidence="8">CCM 7941</strain>
    </source>
</reference>
<dbReference type="GO" id="GO:0004177">
    <property type="term" value="F:aminopeptidase activity"/>
    <property type="evidence" value="ECO:0007669"/>
    <property type="project" value="UniProtKB-KW"/>
</dbReference>
<dbReference type="InterPro" id="IPR048816">
    <property type="entry name" value="Peptidase_M17_N_1"/>
</dbReference>
<protein>
    <submittedName>
        <fullName evidence="7">Leucyl aminopeptidase family protein</fullName>
    </submittedName>
</protein>
<dbReference type="PROSITE" id="PS00631">
    <property type="entry name" value="CYTOSOL_AP"/>
    <property type="match status" value="1"/>
</dbReference>
<evidence type="ECO:0000256" key="4">
    <source>
        <dbReference type="ARBA" id="ARBA00022801"/>
    </source>
</evidence>
<comment type="similarity">
    <text evidence="1">Belongs to the peptidase M17 family.</text>
</comment>
<name>A0ABV7LF61_9HYPH</name>
<keyword evidence="3" id="KW-0645">Protease</keyword>
<evidence type="ECO:0000256" key="5">
    <source>
        <dbReference type="ARBA" id="ARBA00023211"/>
    </source>
</evidence>
<dbReference type="RefSeq" id="WP_376829544.1">
    <property type="nucleotide sequence ID" value="NZ_JBHLWR010000006.1"/>
</dbReference>
<gene>
    <name evidence="7" type="ORF">ACFOEX_08190</name>
</gene>
<dbReference type="SUPFAM" id="SSF53187">
    <property type="entry name" value="Zn-dependent exopeptidases"/>
    <property type="match status" value="1"/>
</dbReference>
<keyword evidence="2 7" id="KW-0031">Aminopeptidase</keyword>
<evidence type="ECO:0000256" key="1">
    <source>
        <dbReference type="ARBA" id="ARBA00009528"/>
    </source>
</evidence>
<dbReference type="CDD" id="cd00433">
    <property type="entry name" value="Peptidase_M17"/>
    <property type="match status" value="1"/>
</dbReference>
<evidence type="ECO:0000313" key="8">
    <source>
        <dbReference type="Proteomes" id="UP001595536"/>
    </source>
</evidence>
<dbReference type="EMBL" id="JBHRUV010000035">
    <property type="protein sequence ID" value="MFC3266330.1"/>
    <property type="molecule type" value="Genomic_DNA"/>
</dbReference>
<dbReference type="InterPro" id="IPR043472">
    <property type="entry name" value="Macro_dom-like"/>
</dbReference>
<dbReference type="Gene3D" id="3.40.220.10">
    <property type="entry name" value="Leucine Aminopeptidase, subunit E, domain 1"/>
    <property type="match status" value="1"/>
</dbReference>
<feature type="domain" description="Cytosol aminopeptidase" evidence="6">
    <location>
        <begin position="319"/>
        <end position="326"/>
    </location>
</feature>
<keyword evidence="5" id="KW-0464">Manganese</keyword>
<sequence length="472" mass="49351">MTTPDWGIYRVTLKLLRAPEADALPVWFATPDSWEEVSAALPATARAFAAAQGYAAAPGKGLLLPGPDGALAGAVFGLENPDARHVDPFLAGSLYALLPDGVWRFANAPRDPQMAVLAMALAGYAFSRYRSKAKSRELRLVAPGGVDVAEVNRIVDGVFLARDLINTPASDMTPADLERAARNLAARFGAEVSCVAGEALVGAGFPLVHAVGRAAATAPRLIDMVWGRADAPKVTLVGKGVTFDTGGLDIKPSSAMLLMKKDMGGAAAALAAAQMIMDAGLPVRLRVIIPAVENAISGNAFRPGDVLPSRKGLTVEIGNTDAEGRLVLADALALADEEAPQLLLDFATLTGAARVATGPELPPFYTRDEALAADIAATGMAVNDPVWRLPLWGGYERLLDSKIADVNHVSSGPFAGSITAALFLGRFVEKAAAWAHFDIYAWNPSARPGRPEGGEAQAARLAYALARARYGA</sequence>
<proteinExistence type="inferred from homology"/>
<dbReference type="PANTHER" id="PTHR11963:SF20">
    <property type="entry name" value="PEPTIDASE B"/>
    <property type="match status" value="1"/>
</dbReference>
<dbReference type="Gene3D" id="3.40.630.10">
    <property type="entry name" value="Zn peptidases"/>
    <property type="match status" value="1"/>
</dbReference>
<evidence type="ECO:0000259" key="6">
    <source>
        <dbReference type="PROSITE" id="PS00631"/>
    </source>
</evidence>